<feature type="signal peptide" evidence="2">
    <location>
        <begin position="1"/>
        <end position="24"/>
    </location>
</feature>
<dbReference type="PANTHER" id="PTHR36902">
    <property type="entry name" value="ENRICHED IN SURFACE-LABELED PROTEOME PROTEIN 9"/>
    <property type="match status" value="1"/>
</dbReference>
<evidence type="ECO:0000259" key="3">
    <source>
        <dbReference type="Pfam" id="PF25898"/>
    </source>
</evidence>
<dbReference type="PANTHER" id="PTHR36902:SF1">
    <property type="entry name" value="ENRICHED IN SURFACE-LABELED PROTEOME PROTEIN 9"/>
    <property type="match status" value="1"/>
</dbReference>
<protein>
    <recommendedName>
        <fullName evidence="3">LolA-like domain-containing protein</fullName>
    </recommendedName>
</protein>
<dbReference type="EMBL" id="CALNXK010000246">
    <property type="protein sequence ID" value="CAH3178859.1"/>
    <property type="molecule type" value="Genomic_DNA"/>
</dbReference>
<dbReference type="Proteomes" id="UP001159405">
    <property type="component" value="Unassembled WGS sequence"/>
</dbReference>
<evidence type="ECO:0000256" key="2">
    <source>
        <dbReference type="SAM" id="SignalP"/>
    </source>
</evidence>
<reference evidence="4 5" key="1">
    <citation type="submission" date="2022-05" db="EMBL/GenBank/DDBJ databases">
        <authorList>
            <consortium name="Genoscope - CEA"/>
            <person name="William W."/>
        </authorList>
    </citation>
    <scope>NUCLEOTIDE SEQUENCE [LARGE SCALE GENOMIC DNA]</scope>
</reference>
<feature type="transmembrane region" description="Helical" evidence="1">
    <location>
        <begin position="474"/>
        <end position="498"/>
    </location>
</feature>
<evidence type="ECO:0000313" key="4">
    <source>
        <dbReference type="EMBL" id="CAH3178859.1"/>
    </source>
</evidence>
<evidence type="ECO:0000313" key="5">
    <source>
        <dbReference type="Proteomes" id="UP001159405"/>
    </source>
</evidence>
<keyword evidence="1" id="KW-0812">Transmembrane</keyword>
<keyword evidence="1" id="KW-1133">Transmembrane helix</keyword>
<evidence type="ECO:0000256" key="1">
    <source>
        <dbReference type="SAM" id="Phobius"/>
    </source>
</evidence>
<keyword evidence="5" id="KW-1185">Reference proteome</keyword>
<feature type="chain" id="PRO_5045391591" description="LolA-like domain-containing protein" evidence="2">
    <location>
        <begin position="25"/>
        <end position="514"/>
    </location>
</feature>
<name>A0ABN8RJV7_9CNID</name>
<dbReference type="Pfam" id="PF25898">
    <property type="entry name" value="LolA_2nd_metazoa"/>
    <property type="match status" value="1"/>
</dbReference>
<proteinExistence type="predicted"/>
<keyword evidence="1" id="KW-0472">Membrane</keyword>
<feature type="domain" description="LolA-like" evidence="3">
    <location>
        <begin position="237"/>
        <end position="455"/>
    </location>
</feature>
<accession>A0ABN8RJV7</accession>
<comment type="caution">
    <text evidence="4">The sequence shown here is derived from an EMBL/GenBank/DDBJ whole genome shotgun (WGS) entry which is preliminary data.</text>
</comment>
<keyword evidence="2" id="KW-0732">Signal</keyword>
<organism evidence="4 5">
    <name type="scientific">Porites lobata</name>
    <dbReference type="NCBI Taxonomy" id="104759"/>
    <lineage>
        <taxon>Eukaryota</taxon>
        <taxon>Metazoa</taxon>
        <taxon>Cnidaria</taxon>
        <taxon>Anthozoa</taxon>
        <taxon>Hexacorallia</taxon>
        <taxon>Scleractinia</taxon>
        <taxon>Fungiina</taxon>
        <taxon>Poritidae</taxon>
        <taxon>Porites</taxon>
    </lineage>
</organism>
<dbReference type="InterPro" id="IPR058831">
    <property type="entry name" value="LolA-like_dom_2nd"/>
</dbReference>
<gene>
    <name evidence="4" type="ORF">PLOB_00021174</name>
</gene>
<sequence>MNKMTRRAIFLIASFTLVVELGKALDCSSNSQDGNYEPFPRDESVSPPEFHTRMEISLSHRNETYFVDERFDAKKQRGAFTLIAYQYDWETYWNKLENEIDNLYTLDDCLSYNWTQQGFERYRCRFPPNESSLKLIGDACSATVVLDLVYKNETKNARYLGKKIVRNIPVKGWRICKKETAMDYWFSVRGWVHTCGDTPVPIVIEARPQDAAGLTGGIIHSYTFLDFYYDEPEFKVPREIFCLGAAHPPPLPKLPRRFDINLEYIDSEADRIWAVREYYDLDKQLYRKDSEYHPKGSSLTGMGSYIRNKNTKESIYYNRKTGRCQKQKLQNPYPVLKGSHRYMVYAPFGKLALFEDPDAKPLYQGRAATRGINCDVWVQRRMNWPSDNVTEMIWRWYFTQADWRANYETQPVPVKLEIRGNITINATAHVEMETDINLYSFESRYPVVRAFDVSSLCSQEPSAAPKKSGLSSGAVAGVSIACVLLGLLSGAVIVYFVFKKVVLARMGPIPKQFK</sequence>